<evidence type="ECO:0000313" key="2">
    <source>
        <dbReference type="EMBL" id="MBA0575253.1"/>
    </source>
</evidence>
<keyword evidence="3" id="KW-1185">Reference proteome</keyword>
<protein>
    <submittedName>
        <fullName evidence="2">Uncharacterized protein</fullName>
    </submittedName>
</protein>
<name>A0A7J8NEG0_9ROSI</name>
<dbReference type="InterPro" id="IPR037192">
    <property type="entry name" value="ERO1-like_sf"/>
</dbReference>
<dbReference type="EMBL" id="JABEZX010133002">
    <property type="protein sequence ID" value="MBA0575253.1"/>
    <property type="molecule type" value="Genomic_DNA"/>
</dbReference>
<dbReference type="SUPFAM" id="SSF110019">
    <property type="entry name" value="ERO1-like"/>
    <property type="match status" value="1"/>
</dbReference>
<reference evidence="2 3" key="1">
    <citation type="journal article" date="2019" name="Genome Biol. Evol.">
        <title>Insights into the evolution of the New World diploid cottons (Gossypium, subgenus Houzingenia) based on genome sequencing.</title>
        <authorList>
            <person name="Grover C.E."/>
            <person name="Arick M.A. 2nd"/>
            <person name="Thrash A."/>
            <person name="Conover J.L."/>
            <person name="Sanders W.S."/>
            <person name="Peterson D.G."/>
            <person name="Frelichowski J.E."/>
            <person name="Scheffler J.A."/>
            <person name="Scheffler B.E."/>
            <person name="Wendel J.F."/>
        </authorList>
    </citation>
    <scope>NUCLEOTIDE SEQUENCE [LARGE SCALE GENOMIC DNA]</scope>
    <source>
        <strain evidence="2">157</strain>
        <tissue evidence="2">Leaf</tissue>
    </source>
</reference>
<comment type="caution">
    <text evidence="2">The sequence shown here is derived from an EMBL/GenBank/DDBJ whole genome shotgun (WGS) entry which is preliminary data.</text>
</comment>
<organism evidence="2 3">
    <name type="scientific">Gossypium lobatum</name>
    <dbReference type="NCBI Taxonomy" id="34289"/>
    <lineage>
        <taxon>Eukaryota</taxon>
        <taxon>Viridiplantae</taxon>
        <taxon>Streptophyta</taxon>
        <taxon>Embryophyta</taxon>
        <taxon>Tracheophyta</taxon>
        <taxon>Spermatophyta</taxon>
        <taxon>Magnoliopsida</taxon>
        <taxon>eudicotyledons</taxon>
        <taxon>Gunneridae</taxon>
        <taxon>Pentapetalae</taxon>
        <taxon>rosids</taxon>
        <taxon>malvids</taxon>
        <taxon>Malvales</taxon>
        <taxon>Malvaceae</taxon>
        <taxon>Malvoideae</taxon>
        <taxon>Gossypium</taxon>
    </lineage>
</organism>
<evidence type="ECO:0000256" key="1">
    <source>
        <dbReference type="ARBA" id="ARBA00023136"/>
    </source>
</evidence>
<gene>
    <name evidence="2" type="ORF">Golob_024342</name>
</gene>
<evidence type="ECO:0000313" key="3">
    <source>
        <dbReference type="Proteomes" id="UP000593572"/>
    </source>
</evidence>
<sequence>MLEAISFTYLPILQNWVWMDFFKYFLANLLKSCSSFLFKCQTQTR</sequence>
<keyword evidence="1" id="KW-0472">Membrane</keyword>
<dbReference type="AlphaFoldDB" id="A0A7J8NEG0"/>
<proteinExistence type="predicted"/>
<dbReference type="Proteomes" id="UP000593572">
    <property type="component" value="Unassembled WGS sequence"/>
</dbReference>
<accession>A0A7J8NEG0</accession>